<proteinExistence type="predicted"/>
<dbReference type="Pfam" id="PF13349">
    <property type="entry name" value="DUF4097"/>
    <property type="match status" value="1"/>
</dbReference>
<dbReference type="InterPro" id="IPR025164">
    <property type="entry name" value="Toastrack_DUF4097"/>
</dbReference>
<gene>
    <name evidence="3" type="ORF">K435DRAFT_972799</name>
</gene>
<feature type="region of interest" description="Disordered" evidence="1">
    <location>
        <begin position="374"/>
        <end position="393"/>
    </location>
</feature>
<dbReference type="Proteomes" id="UP000297245">
    <property type="component" value="Unassembled WGS sequence"/>
</dbReference>
<evidence type="ECO:0000313" key="4">
    <source>
        <dbReference type="Proteomes" id="UP000297245"/>
    </source>
</evidence>
<dbReference type="OrthoDB" id="5570013at2759"/>
<evidence type="ECO:0000259" key="2">
    <source>
        <dbReference type="Pfam" id="PF13349"/>
    </source>
</evidence>
<name>A0A4S8KWL0_DENBC</name>
<evidence type="ECO:0000256" key="1">
    <source>
        <dbReference type="SAM" id="MobiDB-lite"/>
    </source>
</evidence>
<evidence type="ECO:0000313" key="3">
    <source>
        <dbReference type="EMBL" id="THU80362.1"/>
    </source>
</evidence>
<dbReference type="AlphaFoldDB" id="A0A4S8KWL0"/>
<accession>A0A4S8KWL0</accession>
<keyword evidence="4" id="KW-1185">Reference proteome</keyword>
<feature type="domain" description="DUF4097" evidence="2">
    <location>
        <begin position="122"/>
        <end position="282"/>
    </location>
</feature>
<sequence>MPIFFHSNFDFVRGHRYCSNGGSHNFFQGNSFYTGPDHNDSEPLPPTRQEFELPIGAETLRICCSGSSFYSGCLEIKQSDAISDFARVEVVITKYTHAIPEITATKIEEEDLACIDISAPEQTFMPWMTGRTARVDVTVHLPRGTQDDQDLPLKMGNFEADLNTFDVKIDNLMDSVEFESFDLSSSTGSFRVMGIHAAQGRIQAQSGNISGHFSATSKLSLKAMSGSVNAQSVILKNTEPNKAASLNINVMSGTAKAESITLLSDLDSGGNFSLKVSSNSGTAFCSVIFAPVNATIDMKTSCNSGTSKAALPSTYEGSFDVRTSIGRPSLDSGNPNELDPQGLNRRRQVQFRRNVDRFPIGGERSGWVFWSRDGKQRGSAEVRSDTGSASLSL</sequence>
<dbReference type="EMBL" id="ML179911">
    <property type="protein sequence ID" value="THU80362.1"/>
    <property type="molecule type" value="Genomic_DNA"/>
</dbReference>
<protein>
    <recommendedName>
        <fullName evidence="2">DUF4097 domain-containing protein</fullName>
    </recommendedName>
</protein>
<organism evidence="3 4">
    <name type="scientific">Dendrothele bispora (strain CBS 962.96)</name>
    <dbReference type="NCBI Taxonomy" id="1314807"/>
    <lineage>
        <taxon>Eukaryota</taxon>
        <taxon>Fungi</taxon>
        <taxon>Dikarya</taxon>
        <taxon>Basidiomycota</taxon>
        <taxon>Agaricomycotina</taxon>
        <taxon>Agaricomycetes</taxon>
        <taxon>Agaricomycetidae</taxon>
        <taxon>Agaricales</taxon>
        <taxon>Agaricales incertae sedis</taxon>
        <taxon>Dendrothele</taxon>
    </lineage>
</organism>
<feature type="compositionally biased region" description="Basic and acidic residues" evidence="1">
    <location>
        <begin position="374"/>
        <end position="384"/>
    </location>
</feature>
<reference evidence="3 4" key="1">
    <citation type="journal article" date="2019" name="Nat. Ecol. Evol.">
        <title>Megaphylogeny resolves global patterns of mushroom evolution.</title>
        <authorList>
            <person name="Varga T."/>
            <person name="Krizsan K."/>
            <person name="Foldi C."/>
            <person name="Dima B."/>
            <person name="Sanchez-Garcia M."/>
            <person name="Sanchez-Ramirez S."/>
            <person name="Szollosi G.J."/>
            <person name="Szarkandi J.G."/>
            <person name="Papp V."/>
            <person name="Albert L."/>
            <person name="Andreopoulos W."/>
            <person name="Angelini C."/>
            <person name="Antonin V."/>
            <person name="Barry K.W."/>
            <person name="Bougher N.L."/>
            <person name="Buchanan P."/>
            <person name="Buyck B."/>
            <person name="Bense V."/>
            <person name="Catcheside P."/>
            <person name="Chovatia M."/>
            <person name="Cooper J."/>
            <person name="Damon W."/>
            <person name="Desjardin D."/>
            <person name="Finy P."/>
            <person name="Geml J."/>
            <person name="Haridas S."/>
            <person name="Hughes K."/>
            <person name="Justo A."/>
            <person name="Karasinski D."/>
            <person name="Kautmanova I."/>
            <person name="Kiss B."/>
            <person name="Kocsube S."/>
            <person name="Kotiranta H."/>
            <person name="LaButti K.M."/>
            <person name="Lechner B.E."/>
            <person name="Liimatainen K."/>
            <person name="Lipzen A."/>
            <person name="Lukacs Z."/>
            <person name="Mihaltcheva S."/>
            <person name="Morgado L.N."/>
            <person name="Niskanen T."/>
            <person name="Noordeloos M.E."/>
            <person name="Ohm R.A."/>
            <person name="Ortiz-Santana B."/>
            <person name="Ovrebo C."/>
            <person name="Racz N."/>
            <person name="Riley R."/>
            <person name="Savchenko A."/>
            <person name="Shiryaev A."/>
            <person name="Soop K."/>
            <person name="Spirin V."/>
            <person name="Szebenyi C."/>
            <person name="Tomsovsky M."/>
            <person name="Tulloss R.E."/>
            <person name="Uehling J."/>
            <person name="Grigoriev I.V."/>
            <person name="Vagvolgyi C."/>
            <person name="Papp T."/>
            <person name="Martin F.M."/>
            <person name="Miettinen O."/>
            <person name="Hibbett D.S."/>
            <person name="Nagy L.G."/>
        </authorList>
    </citation>
    <scope>NUCLEOTIDE SEQUENCE [LARGE SCALE GENOMIC DNA]</scope>
    <source>
        <strain evidence="3 4">CBS 962.96</strain>
    </source>
</reference>